<proteinExistence type="predicted"/>
<keyword evidence="1" id="KW-0472">Membrane</keyword>
<feature type="transmembrane region" description="Helical" evidence="1">
    <location>
        <begin position="196"/>
        <end position="215"/>
    </location>
</feature>
<evidence type="ECO:0000313" key="2">
    <source>
        <dbReference type="EMBL" id="KAJ7745466.1"/>
    </source>
</evidence>
<keyword evidence="1" id="KW-1133">Transmembrane helix</keyword>
<feature type="transmembrane region" description="Helical" evidence="1">
    <location>
        <begin position="302"/>
        <end position="323"/>
    </location>
</feature>
<accession>A0AAD7ING5</accession>
<feature type="transmembrane region" description="Helical" evidence="1">
    <location>
        <begin position="158"/>
        <end position="176"/>
    </location>
</feature>
<feature type="transmembrane region" description="Helical" evidence="1">
    <location>
        <begin position="28"/>
        <end position="49"/>
    </location>
</feature>
<feature type="transmembrane region" description="Helical" evidence="1">
    <location>
        <begin position="236"/>
        <end position="257"/>
    </location>
</feature>
<name>A0AAD7ING5_9AGAR</name>
<comment type="caution">
    <text evidence="2">The sequence shown here is derived from an EMBL/GenBank/DDBJ whole genome shotgun (WGS) entry which is preliminary data.</text>
</comment>
<evidence type="ECO:0000256" key="1">
    <source>
        <dbReference type="SAM" id="Phobius"/>
    </source>
</evidence>
<keyword evidence="3" id="KW-1185">Reference proteome</keyword>
<reference evidence="2" key="1">
    <citation type="submission" date="2023-03" db="EMBL/GenBank/DDBJ databases">
        <title>Massive genome expansion in bonnet fungi (Mycena s.s.) driven by repeated elements and novel gene families across ecological guilds.</title>
        <authorList>
            <consortium name="Lawrence Berkeley National Laboratory"/>
            <person name="Harder C.B."/>
            <person name="Miyauchi S."/>
            <person name="Viragh M."/>
            <person name="Kuo A."/>
            <person name="Thoen E."/>
            <person name="Andreopoulos B."/>
            <person name="Lu D."/>
            <person name="Skrede I."/>
            <person name="Drula E."/>
            <person name="Henrissat B."/>
            <person name="Morin E."/>
            <person name="Kohler A."/>
            <person name="Barry K."/>
            <person name="LaButti K."/>
            <person name="Morin E."/>
            <person name="Salamov A."/>
            <person name="Lipzen A."/>
            <person name="Mereny Z."/>
            <person name="Hegedus B."/>
            <person name="Baldrian P."/>
            <person name="Stursova M."/>
            <person name="Weitz H."/>
            <person name="Taylor A."/>
            <person name="Grigoriev I.V."/>
            <person name="Nagy L.G."/>
            <person name="Martin F."/>
            <person name="Kauserud H."/>
        </authorList>
    </citation>
    <scope>NUCLEOTIDE SEQUENCE</scope>
    <source>
        <strain evidence="2">CBHHK188m</strain>
    </source>
</reference>
<protein>
    <submittedName>
        <fullName evidence="2">Uncharacterized protein</fullName>
    </submittedName>
</protein>
<dbReference type="AlphaFoldDB" id="A0AAD7ING5"/>
<evidence type="ECO:0000313" key="3">
    <source>
        <dbReference type="Proteomes" id="UP001215280"/>
    </source>
</evidence>
<feature type="transmembrane region" description="Helical" evidence="1">
    <location>
        <begin position="94"/>
        <end position="113"/>
    </location>
</feature>
<organism evidence="2 3">
    <name type="scientific">Mycena maculata</name>
    <dbReference type="NCBI Taxonomy" id="230809"/>
    <lineage>
        <taxon>Eukaryota</taxon>
        <taxon>Fungi</taxon>
        <taxon>Dikarya</taxon>
        <taxon>Basidiomycota</taxon>
        <taxon>Agaricomycotina</taxon>
        <taxon>Agaricomycetes</taxon>
        <taxon>Agaricomycetidae</taxon>
        <taxon>Agaricales</taxon>
        <taxon>Marasmiineae</taxon>
        <taxon>Mycenaceae</taxon>
        <taxon>Mycena</taxon>
    </lineage>
</organism>
<keyword evidence="1" id="KW-0812">Transmembrane</keyword>
<dbReference type="EMBL" id="JARJLG010000103">
    <property type="protein sequence ID" value="KAJ7745466.1"/>
    <property type="molecule type" value="Genomic_DNA"/>
</dbReference>
<dbReference type="Proteomes" id="UP001215280">
    <property type="component" value="Unassembled WGS sequence"/>
</dbReference>
<feature type="transmembrane region" description="Helical" evidence="1">
    <location>
        <begin position="128"/>
        <end position="146"/>
    </location>
</feature>
<gene>
    <name evidence="2" type="ORF">DFH07DRAFT_748960</name>
</gene>
<sequence>MARQRQVVSHKVPLDSANLCNSFWSNSLIFPLYAATASLMVIFLGVLWASSYGLRWHAFWFKTTPNEPEYASETHSVAAHVEKHGGRTIFAFKIARLAGCLTLLSLSLFSLVVDKDDGEETEALQASAHQAAMCVTYFYALFLAILSITGTWKWSRVIIKHVNTVLLCALGVYFYRDVFPLATFARTPMDFAEGRLLWAKIINLFAVAVVIPLFVPCQYIPVDPKNPMRSTPEQTALIISMVFYFCLDPLIFLAYRIPHLNFDRLPPLADYGYTENLKADVFPHSDVFAGKKCHVFFVFVWVYRWTVLGMTVMLIIVALSAFISPIGSNRLLR</sequence>